<evidence type="ECO:0000256" key="2">
    <source>
        <dbReference type="ARBA" id="ARBA00022664"/>
    </source>
</evidence>
<evidence type="ECO:0000256" key="3">
    <source>
        <dbReference type="ARBA" id="ARBA00022884"/>
    </source>
</evidence>
<feature type="region of interest" description="Disordered" evidence="7">
    <location>
        <begin position="1"/>
        <end position="33"/>
    </location>
</feature>
<keyword evidence="2" id="KW-0507">mRNA processing</keyword>
<organism evidence="9 10">
    <name type="scientific">Podila minutissima</name>
    <dbReference type="NCBI Taxonomy" id="64525"/>
    <lineage>
        <taxon>Eukaryota</taxon>
        <taxon>Fungi</taxon>
        <taxon>Fungi incertae sedis</taxon>
        <taxon>Mucoromycota</taxon>
        <taxon>Mortierellomycotina</taxon>
        <taxon>Mortierellomycetes</taxon>
        <taxon>Mortierellales</taxon>
        <taxon>Mortierellaceae</taxon>
        <taxon>Podila</taxon>
    </lineage>
</organism>
<dbReference type="SUPFAM" id="SSF54928">
    <property type="entry name" value="RNA-binding domain, RBD"/>
    <property type="match status" value="1"/>
</dbReference>
<evidence type="ECO:0000256" key="7">
    <source>
        <dbReference type="SAM" id="MobiDB-lite"/>
    </source>
</evidence>
<dbReference type="Gene3D" id="3.30.70.330">
    <property type="match status" value="1"/>
</dbReference>
<proteinExistence type="predicted"/>
<dbReference type="PROSITE" id="PS50102">
    <property type="entry name" value="RRM"/>
    <property type="match status" value="1"/>
</dbReference>
<dbReference type="InterPro" id="IPR035979">
    <property type="entry name" value="RBD_domain_sf"/>
</dbReference>
<evidence type="ECO:0000259" key="8">
    <source>
        <dbReference type="PROSITE" id="PS50102"/>
    </source>
</evidence>
<keyword evidence="4" id="KW-0508">mRNA splicing</keyword>
<dbReference type="InterPro" id="IPR000504">
    <property type="entry name" value="RRM_dom"/>
</dbReference>
<dbReference type="GO" id="GO:0045292">
    <property type="term" value="P:mRNA cis splicing, via spliceosome"/>
    <property type="evidence" value="ECO:0007669"/>
    <property type="project" value="InterPro"/>
</dbReference>
<evidence type="ECO:0000256" key="1">
    <source>
        <dbReference type="ARBA" id="ARBA00004123"/>
    </source>
</evidence>
<dbReference type="PANTHER" id="PTHR13288:SF8">
    <property type="entry name" value="SPLICING FACTOR 45"/>
    <property type="match status" value="1"/>
</dbReference>
<comment type="subcellular location">
    <subcellularLocation>
        <location evidence="1">Nucleus</location>
    </subcellularLocation>
</comment>
<dbReference type="FunFam" id="3.30.70.330:FF:000382">
    <property type="entry name" value="G-patch domain-containing protein"/>
    <property type="match status" value="1"/>
</dbReference>
<dbReference type="InterPro" id="IPR012677">
    <property type="entry name" value="Nucleotide-bd_a/b_plait_sf"/>
</dbReference>
<evidence type="ECO:0000256" key="5">
    <source>
        <dbReference type="ARBA" id="ARBA00023242"/>
    </source>
</evidence>
<evidence type="ECO:0000313" key="9">
    <source>
        <dbReference type="EMBL" id="KAF9337437.1"/>
    </source>
</evidence>
<sequence>MSLYGDLPPPSNEGDSTPNKEASPSSSSSATIVKPALPAAWAASVTRFKPMLNRKPAPPKPKPAQRPMPAGFVAQSTVTTPSPSASVPIAGGDSNNINPSAISVAGINSTSFKTTETTLDDNSWLKARTAQVQRQDNDAQSIKVTLYVPIQISIQILLMDTAITFSTSARAFAPPPSLISDASVRPTTPVTTTAAIAKDISGEDAFMRRAQLSQQRATQSTGHPVAFPAHAQQHHRPLQQENRVTFVPTRSPTSVILLTNMVGPGEVDDSLQEETAAECEKFGPVVRCLIFEVQNGKVPQEEAVRIFVKFGTAVAAEKALRDLDGRFFGGRQVKGQFFDEKRFDALQLAP</sequence>
<dbReference type="InterPro" id="IPR034653">
    <property type="entry name" value="SPF45_RRM"/>
</dbReference>
<evidence type="ECO:0000256" key="4">
    <source>
        <dbReference type="ARBA" id="ARBA00023187"/>
    </source>
</evidence>
<dbReference type="InterPro" id="IPR040052">
    <property type="entry name" value="RBM17"/>
</dbReference>
<dbReference type="InterPro" id="IPR003954">
    <property type="entry name" value="RRM_euk-type"/>
</dbReference>
<feature type="domain" description="RRM" evidence="8">
    <location>
        <begin position="254"/>
        <end position="340"/>
    </location>
</feature>
<dbReference type="SMART" id="SM00361">
    <property type="entry name" value="RRM_1"/>
    <property type="match status" value="1"/>
</dbReference>
<keyword evidence="3 6" id="KW-0694">RNA-binding</keyword>
<feature type="compositionally biased region" description="Pro residues" evidence="7">
    <location>
        <begin position="56"/>
        <end position="66"/>
    </location>
</feature>
<dbReference type="CDD" id="cd12647">
    <property type="entry name" value="RRM_UHM_SPF45"/>
    <property type="match status" value="1"/>
</dbReference>
<gene>
    <name evidence="9" type="ORF">BG006_004671</name>
</gene>
<keyword evidence="10" id="KW-1185">Reference proteome</keyword>
<feature type="compositionally biased region" description="Polar residues" evidence="7">
    <location>
        <begin position="13"/>
        <end position="22"/>
    </location>
</feature>
<evidence type="ECO:0000256" key="6">
    <source>
        <dbReference type="PROSITE-ProRule" id="PRU00176"/>
    </source>
</evidence>
<name>A0A9P5SUX9_9FUNG</name>
<protein>
    <recommendedName>
        <fullName evidence="8">RRM domain-containing protein</fullName>
    </recommendedName>
</protein>
<comment type="caution">
    <text evidence="9">The sequence shown here is derived from an EMBL/GenBank/DDBJ whole genome shotgun (WGS) entry which is preliminary data.</text>
</comment>
<dbReference type="GO" id="GO:0071011">
    <property type="term" value="C:precatalytic spliceosome"/>
    <property type="evidence" value="ECO:0007669"/>
    <property type="project" value="TreeGrafter"/>
</dbReference>
<feature type="region of interest" description="Disordered" evidence="7">
    <location>
        <begin position="48"/>
        <end position="94"/>
    </location>
</feature>
<evidence type="ECO:0000313" key="10">
    <source>
        <dbReference type="Proteomes" id="UP000696485"/>
    </source>
</evidence>
<dbReference type="Pfam" id="PF00076">
    <property type="entry name" value="RRM_1"/>
    <property type="match status" value="1"/>
</dbReference>
<dbReference type="PANTHER" id="PTHR13288">
    <property type="entry name" value="SPLICING FACTOR 45 SPF45"/>
    <property type="match status" value="1"/>
</dbReference>
<dbReference type="AlphaFoldDB" id="A0A9P5SUX9"/>
<dbReference type="EMBL" id="JAAAUY010000026">
    <property type="protein sequence ID" value="KAF9337437.1"/>
    <property type="molecule type" value="Genomic_DNA"/>
</dbReference>
<feature type="compositionally biased region" description="Low complexity" evidence="7">
    <location>
        <begin position="67"/>
        <end position="90"/>
    </location>
</feature>
<keyword evidence="5" id="KW-0539">Nucleus</keyword>
<accession>A0A9P5SUX9</accession>
<dbReference type="GO" id="GO:0003723">
    <property type="term" value="F:RNA binding"/>
    <property type="evidence" value="ECO:0007669"/>
    <property type="project" value="UniProtKB-UniRule"/>
</dbReference>
<reference evidence="9" key="1">
    <citation type="journal article" date="2020" name="Fungal Divers.">
        <title>Resolving the Mortierellaceae phylogeny through synthesis of multi-gene phylogenetics and phylogenomics.</title>
        <authorList>
            <person name="Vandepol N."/>
            <person name="Liber J."/>
            <person name="Desiro A."/>
            <person name="Na H."/>
            <person name="Kennedy M."/>
            <person name="Barry K."/>
            <person name="Grigoriev I.V."/>
            <person name="Miller A.N."/>
            <person name="O'Donnell K."/>
            <person name="Stajich J.E."/>
            <person name="Bonito G."/>
        </authorList>
    </citation>
    <scope>NUCLEOTIDE SEQUENCE</scope>
    <source>
        <strain evidence="9">NVP1</strain>
    </source>
</reference>
<dbReference type="Proteomes" id="UP000696485">
    <property type="component" value="Unassembled WGS sequence"/>
</dbReference>